<accession>A0A8X6NL62</accession>
<reference evidence="1" key="1">
    <citation type="submission" date="2020-08" db="EMBL/GenBank/DDBJ databases">
        <title>Multicomponent nature underlies the extraordinary mechanical properties of spider dragline silk.</title>
        <authorList>
            <person name="Kono N."/>
            <person name="Nakamura H."/>
            <person name="Mori M."/>
            <person name="Yoshida Y."/>
            <person name="Ohtoshi R."/>
            <person name="Malay A.D."/>
            <person name="Moran D.A.P."/>
            <person name="Tomita M."/>
            <person name="Numata K."/>
            <person name="Arakawa K."/>
        </authorList>
    </citation>
    <scope>NUCLEOTIDE SEQUENCE</scope>
</reference>
<keyword evidence="2" id="KW-1185">Reference proteome</keyword>
<dbReference type="Proteomes" id="UP000887013">
    <property type="component" value="Unassembled WGS sequence"/>
</dbReference>
<evidence type="ECO:0000313" key="1">
    <source>
        <dbReference type="EMBL" id="GFT20811.1"/>
    </source>
</evidence>
<name>A0A8X6NL62_NEPPI</name>
<sequence length="278" mass="32133">MPPLNVPLMLDPILSNYDEHIRNFITFLDTHVDCELIYDGPLDIHQHILERTVYACSVQHRPTKKILRNVFPIMLGSRIDLAIRHLQVCTFGTDIPTVNHPSFQEVDIARGFFIICGFLRHLPYFFTNDSTHTHMVQKKKVRVFTYDTLDRGKELSYYVADCPPKKRGDMIVVGNDGSESTQHVNSFFDHCPYRTDAAAYMAHVYQHNRFDIDSLVNKIVVSPGHLFTKLFVKYLYGPLRENNWSLIKSKTTLVIKSIESGCLLHVLSRKTVYFKEGK</sequence>
<organism evidence="1 2">
    <name type="scientific">Nephila pilipes</name>
    <name type="common">Giant wood spider</name>
    <name type="synonym">Nephila maculata</name>
    <dbReference type="NCBI Taxonomy" id="299642"/>
    <lineage>
        <taxon>Eukaryota</taxon>
        <taxon>Metazoa</taxon>
        <taxon>Ecdysozoa</taxon>
        <taxon>Arthropoda</taxon>
        <taxon>Chelicerata</taxon>
        <taxon>Arachnida</taxon>
        <taxon>Araneae</taxon>
        <taxon>Araneomorphae</taxon>
        <taxon>Entelegynae</taxon>
        <taxon>Araneoidea</taxon>
        <taxon>Nephilidae</taxon>
        <taxon>Nephila</taxon>
    </lineage>
</organism>
<comment type="caution">
    <text evidence="1">The sequence shown here is derived from an EMBL/GenBank/DDBJ whole genome shotgun (WGS) entry which is preliminary data.</text>
</comment>
<protein>
    <submittedName>
        <fullName evidence="1">RNA_pol_Rpb2_6 domain-containing protein</fullName>
    </submittedName>
</protein>
<gene>
    <name evidence="1" type="primary">AVEN_257682_1</name>
    <name evidence="1" type="ORF">NPIL_571861</name>
</gene>
<dbReference type="AlphaFoldDB" id="A0A8X6NL62"/>
<dbReference type="OrthoDB" id="6427652at2759"/>
<dbReference type="EMBL" id="BMAW01010855">
    <property type="protein sequence ID" value="GFT20811.1"/>
    <property type="molecule type" value="Genomic_DNA"/>
</dbReference>
<feature type="non-terminal residue" evidence="1">
    <location>
        <position position="278"/>
    </location>
</feature>
<proteinExistence type="predicted"/>
<evidence type="ECO:0000313" key="2">
    <source>
        <dbReference type="Proteomes" id="UP000887013"/>
    </source>
</evidence>